<comment type="caution">
    <text evidence="1">The sequence shown here is derived from an EMBL/GenBank/DDBJ whole genome shotgun (WGS) entry which is preliminary data.</text>
</comment>
<reference evidence="1" key="1">
    <citation type="journal article" date="2014" name="Front. Microbiol.">
        <title>High frequency of phylogenetically diverse reductive dehalogenase-homologous genes in deep subseafloor sedimentary metagenomes.</title>
        <authorList>
            <person name="Kawai M."/>
            <person name="Futagami T."/>
            <person name="Toyoda A."/>
            <person name="Takaki Y."/>
            <person name="Nishi S."/>
            <person name="Hori S."/>
            <person name="Arai W."/>
            <person name="Tsubouchi T."/>
            <person name="Morono Y."/>
            <person name="Uchiyama I."/>
            <person name="Ito T."/>
            <person name="Fujiyama A."/>
            <person name="Inagaki F."/>
            <person name="Takami H."/>
        </authorList>
    </citation>
    <scope>NUCLEOTIDE SEQUENCE</scope>
    <source>
        <strain evidence="1">Expedition CK06-06</strain>
    </source>
</reference>
<organism evidence="1">
    <name type="scientific">marine sediment metagenome</name>
    <dbReference type="NCBI Taxonomy" id="412755"/>
    <lineage>
        <taxon>unclassified sequences</taxon>
        <taxon>metagenomes</taxon>
        <taxon>ecological metagenomes</taxon>
    </lineage>
</organism>
<protein>
    <submittedName>
        <fullName evidence="1">Uncharacterized protein</fullName>
    </submittedName>
</protein>
<dbReference type="AlphaFoldDB" id="X1FRY5"/>
<accession>X1FRY5</accession>
<proteinExistence type="predicted"/>
<name>X1FRY5_9ZZZZ</name>
<feature type="non-terminal residue" evidence="1">
    <location>
        <position position="1"/>
    </location>
</feature>
<sequence length="54" mass="6296">FQLEQAFLIAVAGHFQVYEKLIAEKLVEKFGAKFIEGEKVLSKRMIKKLSKQRK</sequence>
<dbReference type="EMBL" id="BARU01002037">
    <property type="protein sequence ID" value="GAH23488.1"/>
    <property type="molecule type" value="Genomic_DNA"/>
</dbReference>
<evidence type="ECO:0000313" key="1">
    <source>
        <dbReference type="EMBL" id="GAH23488.1"/>
    </source>
</evidence>
<gene>
    <name evidence="1" type="ORF">S03H2_04985</name>
</gene>